<sequence length="131" mass="14375">MNNDLGLSNQGFQNLELLAHAVLGHDFPFVGKHGQVFLAPFFPRRVVARRFCRFQEVANAPAYRGSIFAVATTYPALAFLVRAGEGGGDGAAQAWFFGDVEVHGVWVFWNRDGNVALWLCSVKALGCVLYV</sequence>
<proteinExistence type="predicted"/>
<evidence type="ECO:0000313" key="2">
    <source>
        <dbReference type="Proteomes" id="UP000340077"/>
    </source>
</evidence>
<dbReference type="AlphaFoldDB" id="A0A5M3PPR5"/>
<organism evidence="1 2">
    <name type="scientific">Marinobacter salsuginis</name>
    <dbReference type="NCBI Taxonomy" id="418719"/>
    <lineage>
        <taxon>Bacteria</taxon>
        <taxon>Pseudomonadati</taxon>
        <taxon>Pseudomonadota</taxon>
        <taxon>Gammaproteobacteria</taxon>
        <taxon>Pseudomonadales</taxon>
        <taxon>Marinobacteraceae</taxon>
        <taxon>Marinobacter</taxon>
    </lineage>
</organism>
<accession>A0A5M3PPR5</accession>
<evidence type="ECO:0000313" key="1">
    <source>
        <dbReference type="EMBL" id="GBO84857.1"/>
    </source>
</evidence>
<dbReference type="EMBL" id="BGZH01000002">
    <property type="protein sequence ID" value="GBO84857.1"/>
    <property type="molecule type" value="Genomic_DNA"/>
</dbReference>
<keyword evidence="2" id="KW-1185">Reference proteome</keyword>
<name>A0A5M3PPR5_9GAMM</name>
<comment type="caution">
    <text evidence="1">The sequence shown here is derived from an EMBL/GenBank/DDBJ whole genome shotgun (WGS) entry which is preliminary data.</text>
</comment>
<protein>
    <submittedName>
        <fullName evidence="1">Uncharacterized protein</fullName>
    </submittedName>
</protein>
<reference evidence="1 2" key="1">
    <citation type="journal article" date="2019" name="J. Gen. Appl. Microbiol.">
        <title>Aerobic degradation of cis-dichloroethene by the marine bacterium Marinobacter salsuginis strain 5N-3.</title>
        <authorList>
            <person name="Inoue Y."/>
            <person name="Fukunaga Y."/>
            <person name="Katsumata H."/>
            <person name="Ohji S."/>
            <person name="Hosoyama A."/>
            <person name="Mori K."/>
            <person name="Ando K."/>
        </authorList>
    </citation>
    <scope>NUCLEOTIDE SEQUENCE [LARGE SCALE GENOMIC DNA]</scope>
    <source>
        <strain evidence="1 2">5N-3</strain>
    </source>
</reference>
<dbReference type="Proteomes" id="UP000340077">
    <property type="component" value="Unassembled WGS sequence"/>
</dbReference>
<gene>
    <name evidence="1" type="ORF">MS5N3_23080</name>
</gene>